<sequence>MEGYQARVDELLADYRRSREQLAGTQRELAAATGTARSADGLVTATVGARGLLTGLTIDPDAYRAYRPEELARQIVATTTAAAVQALAAAGEVLAPALPTGADPRALLHGTADLRDSEIEPAAPDEDSYERQNWVAER</sequence>
<feature type="coiled-coil region" evidence="1">
    <location>
        <begin position="1"/>
        <end position="28"/>
    </location>
</feature>
<dbReference type="EMBL" id="SFCC01000008">
    <property type="protein sequence ID" value="RZQ62741.1"/>
    <property type="molecule type" value="Genomic_DNA"/>
</dbReference>
<comment type="caution">
    <text evidence="3">The sequence shown here is derived from an EMBL/GenBank/DDBJ whole genome shotgun (WGS) entry which is preliminary data.</text>
</comment>
<dbReference type="Proteomes" id="UP000292003">
    <property type="component" value="Unassembled WGS sequence"/>
</dbReference>
<keyword evidence="1" id="KW-0175">Coiled coil</keyword>
<dbReference type="InterPro" id="IPR004401">
    <property type="entry name" value="YbaB/EbfC"/>
</dbReference>
<dbReference type="GO" id="GO:0003677">
    <property type="term" value="F:DNA binding"/>
    <property type="evidence" value="ECO:0007669"/>
    <property type="project" value="UniProtKB-KW"/>
</dbReference>
<keyword evidence="3" id="KW-0238">DNA-binding</keyword>
<protein>
    <submittedName>
        <fullName evidence="3">YbaB/EbfC family DNA-binding protein</fullName>
    </submittedName>
</protein>
<dbReference type="RefSeq" id="WP_130476479.1">
    <property type="nucleotide sequence ID" value="NZ_SFCC01000008.1"/>
</dbReference>
<dbReference type="SUPFAM" id="SSF82607">
    <property type="entry name" value="YbaB-like"/>
    <property type="match status" value="1"/>
</dbReference>
<accession>A0A4Q7J582</accession>
<evidence type="ECO:0000313" key="3">
    <source>
        <dbReference type="EMBL" id="RZQ62741.1"/>
    </source>
</evidence>
<keyword evidence="4" id="KW-1185">Reference proteome</keyword>
<gene>
    <name evidence="3" type="ORF">EWH70_17455</name>
</gene>
<proteinExistence type="predicted"/>
<organism evidence="3 4">
    <name type="scientific">Amycolatopsis suaedae</name>
    <dbReference type="NCBI Taxonomy" id="2510978"/>
    <lineage>
        <taxon>Bacteria</taxon>
        <taxon>Bacillati</taxon>
        <taxon>Actinomycetota</taxon>
        <taxon>Actinomycetes</taxon>
        <taxon>Pseudonocardiales</taxon>
        <taxon>Pseudonocardiaceae</taxon>
        <taxon>Amycolatopsis</taxon>
    </lineage>
</organism>
<dbReference type="OrthoDB" id="3689387at2"/>
<evidence type="ECO:0000256" key="1">
    <source>
        <dbReference type="SAM" id="Coils"/>
    </source>
</evidence>
<dbReference type="Pfam" id="PF02575">
    <property type="entry name" value="YbaB_DNA_bd"/>
    <property type="match status" value="1"/>
</dbReference>
<feature type="region of interest" description="Disordered" evidence="2">
    <location>
        <begin position="100"/>
        <end position="138"/>
    </location>
</feature>
<name>A0A4Q7J582_9PSEU</name>
<evidence type="ECO:0000256" key="2">
    <source>
        <dbReference type="SAM" id="MobiDB-lite"/>
    </source>
</evidence>
<dbReference type="Gene3D" id="3.30.1310.10">
    <property type="entry name" value="Nucleoid-associated protein YbaB-like domain"/>
    <property type="match status" value="1"/>
</dbReference>
<dbReference type="InterPro" id="IPR036894">
    <property type="entry name" value="YbaB-like_sf"/>
</dbReference>
<evidence type="ECO:0000313" key="4">
    <source>
        <dbReference type="Proteomes" id="UP000292003"/>
    </source>
</evidence>
<dbReference type="AlphaFoldDB" id="A0A4Q7J582"/>
<reference evidence="3 4" key="1">
    <citation type="submission" date="2019-02" db="EMBL/GenBank/DDBJ databases">
        <title>Draft genome sequence of Amycolatopsis sp. 8-3EHSu isolated from roots of Suaeda maritima.</title>
        <authorList>
            <person name="Duangmal K."/>
            <person name="Chantavorakit T."/>
        </authorList>
    </citation>
    <scope>NUCLEOTIDE SEQUENCE [LARGE SCALE GENOMIC DNA]</scope>
    <source>
        <strain evidence="3 4">8-3EHSu</strain>
    </source>
</reference>